<dbReference type="Proteomes" id="UP001151760">
    <property type="component" value="Unassembled WGS sequence"/>
</dbReference>
<keyword evidence="1" id="KW-0808">Transferase</keyword>
<dbReference type="CDD" id="cd01650">
    <property type="entry name" value="RT_nLTR_like"/>
    <property type="match status" value="1"/>
</dbReference>
<protein>
    <submittedName>
        <fullName evidence="1">RNA-directed DNA polymerase, eukaryota, reverse transcriptase zinc-binding domain protein</fullName>
    </submittedName>
</protein>
<evidence type="ECO:0000313" key="2">
    <source>
        <dbReference type="Proteomes" id="UP001151760"/>
    </source>
</evidence>
<dbReference type="PANTHER" id="PTHR46890:SF50">
    <property type="entry name" value="RNA-DIRECTED DNA POLYMERASE, EUKARYOTA, REVERSE TRANSCRIPTASE ZINC-BINDING DOMAIN PROTEIN-RELATED"/>
    <property type="match status" value="1"/>
</dbReference>
<gene>
    <name evidence="1" type="ORF">Tco_0992014</name>
</gene>
<keyword evidence="1" id="KW-0548">Nucleotidyltransferase</keyword>
<reference evidence="1" key="1">
    <citation type="journal article" date="2022" name="Int. J. Mol. Sci.">
        <title>Draft Genome of Tanacetum Coccineum: Genomic Comparison of Closely Related Tanacetum-Family Plants.</title>
        <authorList>
            <person name="Yamashiro T."/>
            <person name="Shiraishi A."/>
            <person name="Nakayama K."/>
            <person name="Satake H."/>
        </authorList>
    </citation>
    <scope>NUCLEOTIDE SEQUENCE</scope>
</reference>
<dbReference type="PANTHER" id="PTHR46890">
    <property type="entry name" value="NON-LTR RETROLELEMENT REVERSE TRANSCRIPTASE-LIKE PROTEIN-RELATED"/>
    <property type="match status" value="1"/>
</dbReference>
<dbReference type="EMBL" id="BQNB010016891">
    <property type="protein sequence ID" value="GJT56960.1"/>
    <property type="molecule type" value="Genomic_DNA"/>
</dbReference>
<dbReference type="GO" id="GO:0003964">
    <property type="term" value="F:RNA-directed DNA polymerase activity"/>
    <property type="evidence" value="ECO:0007669"/>
    <property type="project" value="UniProtKB-KW"/>
</dbReference>
<comment type="caution">
    <text evidence="1">The sequence shown here is derived from an EMBL/GenBank/DDBJ whole genome shotgun (WGS) entry which is preliminary data.</text>
</comment>
<keyword evidence="2" id="KW-1185">Reference proteome</keyword>
<evidence type="ECO:0000313" key="1">
    <source>
        <dbReference type="EMBL" id="GJT56960.1"/>
    </source>
</evidence>
<dbReference type="InterPro" id="IPR052343">
    <property type="entry name" value="Retrotransposon-Effector_Assoc"/>
</dbReference>
<organism evidence="1 2">
    <name type="scientific">Tanacetum coccineum</name>
    <dbReference type="NCBI Taxonomy" id="301880"/>
    <lineage>
        <taxon>Eukaryota</taxon>
        <taxon>Viridiplantae</taxon>
        <taxon>Streptophyta</taxon>
        <taxon>Embryophyta</taxon>
        <taxon>Tracheophyta</taxon>
        <taxon>Spermatophyta</taxon>
        <taxon>Magnoliopsida</taxon>
        <taxon>eudicotyledons</taxon>
        <taxon>Gunneridae</taxon>
        <taxon>Pentapetalae</taxon>
        <taxon>asterids</taxon>
        <taxon>campanulids</taxon>
        <taxon>Asterales</taxon>
        <taxon>Asteraceae</taxon>
        <taxon>Asteroideae</taxon>
        <taxon>Anthemideae</taxon>
        <taxon>Anthemidinae</taxon>
        <taxon>Tanacetum</taxon>
    </lineage>
</organism>
<accession>A0ABQ5F138</accession>
<name>A0ABQ5F138_9ASTR</name>
<proteinExistence type="predicted"/>
<keyword evidence="1" id="KW-0695">RNA-directed DNA polymerase</keyword>
<sequence length="540" mass="60585">MGKHSITTDANGWTWIFRNNKNPNTKPIENLYHKYLKKVATSFYVSNIPDSLDAKGLWKAYVSYGHLVDAYIANKLSKGGFLDSKIHHVGGLWIWIQSPSSLSCAKFQDNASMQRLYTSIKPASPSFKVDECLIWIEINGLPLCSWGSNAFKKVAGMVGKFMFFEGEESTAMSSGRICISTQSHKFVSEKVHVEVRGENFEVHVHELDREGADSVEENSVDDLNDPNDNFNEMAHGINEDKIPPDIRITSLDCLWSDHTPILFHILKYDFGPIPFKLYNSWLSRDGFDDVIKASWSSLENNNNDGRRVAWLEVHDSHVVFPPLVHFTCLCPLDSEYLENHVFLDEIKSTIWGCGSNKAPDPDGANSSFFTLIPKVNNPIFIKDFRPISLIGIHYKIIAKILANRLSKVIDKIVSIEKSAFILGRQILDGPLILSEIRACLHLSRASVLVNGNLTLELSIKRGLRQGNPLSPFLFILVMEGLHYALSTAVSSNLIHEINLGSPYLTLSHLFYVDDVIITTEWNPVSDDEVSNMARNSGCAA</sequence>
<reference evidence="1" key="2">
    <citation type="submission" date="2022-01" db="EMBL/GenBank/DDBJ databases">
        <authorList>
            <person name="Yamashiro T."/>
            <person name="Shiraishi A."/>
            <person name="Satake H."/>
            <person name="Nakayama K."/>
        </authorList>
    </citation>
    <scope>NUCLEOTIDE SEQUENCE</scope>
</reference>